<sequence length="141" mass="15752">MRYIIHPACLSAAFHRPDRTDGFGIRPSRRFRVNGPVGRQVTQTPPVPGMLAHEAGDPVADYRNVMVALWAARRLRLDAFSTRRYARDLLIADRQEPGFGDVARKVAADFRRAGLIACGREVRRQIMVAQNAAMRSLLSPA</sequence>
<comment type="caution">
    <text evidence="1">The sequence shown here is derived from an EMBL/GenBank/DDBJ whole genome shotgun (WGS) entry which is preliminary data.</text>
</comment>
<gene>
    <name evidence="1" type="ORF">SAE02_21090</name>
</gene>
<keyword evidence="2" id="KW-1185">Reference proteome</keyword>
<dbReference type="AlphaFoldDB" id="A0A512DNA5"/>
<dbReference type="Proteomes" id="UP000321523">
    <property type="component" value="Unassembled WGS sequence"/>
</dbReference>
<evidence type="ECO:0000313" key="1">
    <source>
        <dbReference type="EMBL" id="GEO37961.1"/>
    </source>
</evidence>
<organism evidence="1 2">
    <name type="scientific">Skermanella aerolata</name>
    <dbReference type="NCBI Taxonomy" id="393310"/>
    <lineage>
        <taxon>Bacteria</taxon>
        <taxon>Pseudomonadati</taxon>
        <taxon>Pseudomonadota</taxon>
        <taxon>Alphaproteobacteria</taxon>
        <taxon>Rhodospirillales</taxon>
        <taxon>Azospirillaceae</taxon>
        <taxon>Skermanella</taxon>
    </lineage>
</organism>
<dbReference type="Pfam" id="PF07345">
    <property type="entry name" value="ATPaseInh_sub_z"/>
    <property type="match status" value="1"/>
</dbReference>
<reference evidence="1 2" key="1">
    <citation type="submission" date="2019-07" db="EMBL/GenBank/DDBJ databases">
        <title>Whole genome shotgun sequence of Skermanella aerolata NBRC 106429.</title>
        <authorList>
            <person name="Hosoyama A."/>
            <person name="Uohara A."/>
            <person name="Ohji S."/>
            <person name="Ichikawa N."/>
        </authorList>
    </citation>
    <scope>NUCLEOTIDE SEQUENCE [LARGE SCALE GENOMIC DNA]</scope>
    <source>
        <strain evidence="1 2">NBRC 106429</strain>
    </source>
</reference>
<name>A0A512DNA5_9PROT</name>
<dbReference type="EMBL" id="BJYZ01000008">
    <property type="protein sequence ID" value="GEO37961.1"/>
    <property type="molecule type" value="Genomic_DNA"/>
</dbReference>
<evidence type="ECO:0000313" key="2">
    <source>
        <dbReference type="Proteomes" id="UP000321523"/>
    </source>
</evidence>
<proteinExistence type="predicted"/>
<dbReference type="RefSeq" id="WP_052831478.1">
    <property type="nucleotide sequence ID" value="NZ_BJYZ01000008.1"/>
</dbReference>
<dbReference type="InterPro" id="IPR038293">
    <property type="entry name" value="ATPase_inh_sub_z_sf"/>
</dbReference>
<dbReference type="Gene3D" id="1.10.790.20">
    <property type="entry name" value="Domain of unknown function DUF1476"/>
    <property type="match status" value="1"/>
</dbReference>
<dbReference type="InterPro" id="IPR009945">
    <property type="entry name" value="ATPase_inh_sub_z"/>
</dbReference>
<protein>
    <submittedName>
        <fullName evidence="1">Uncharacterized protein</fullName>
    </submittedName>
</protein>
<accession>A0A512DNA5</accession>